<sequence>MTITTFINLPVRDLLTAAEFFRSVGFTGERPTADATALQLTLNETTQLMLHIASSFEEYTGVAVTDTTTSREVIVGLATDSRERVDDLVDRAVAAGGEALGPGRDTGPFYMRGFRDIDGHQWSFLHLAG</sequence>
<proteinExistence type="predicted"/>
<name>A0A3A9ZNQ5_9ACTN</name>
<dbReference type="EMBL" id="RBAN01000011">
    <property type="protein sequence ID" value="RKN49815.1"/>
    <property type="molecule type" value="Genomic_DNA"/>
</dbReference>
<comment type="caution">
    <text evidence="2">The sequence shown here is derived from an EMBL/GenBank/DDBJ whole genome shotgun (WGS) entry which is preliminary data.</text>
</comment>
<dbReference type="RefSeq" id="WP_120783399.1">
    <property type="nucleotide sequence ID" value="NZ_JBHLUP010000005.1"/>
</dbReference>
<evidence type="ECO:0000259" key="1">
    <source>
        <dbReference type="Pfam" id="PF00903"/>
    </source>
</evidence>
<dbReference type="AlphaFoldDB" id="A0A3A9ZNQ5"/>
<evidence type="ECO:0000313" key="3">
    <source>
        <dbReference type="Proteomes" id="UP000279968"/>
    </source>
</evidence>
<dbReference type="PANTHER" id="PTHR36503:SF2">
    <property type="entry name" value="BLR2408 PROTEIN"/>
    <property type="match status" value="1"/>
</dbReference>
<dbReference type="InterPro" id="IPR029068">
    <property type="entry name" value="Glyas_Bleomycin-R_OHBP_Dase"/>
</dbReference>
<dbReference type="GO" id="GO:0051213">
    <property type="term" value="F:dioxygenase activity"/>
    <property type="evidence" value="ECO:0007669"/>
    <property type="project" value="UniProtKB-KW"/>
</dbReference>
<gene>
    <name evidence="2" type="ORF">D7193_31950</name>
</gene>
<dbReference type="InterPro" id="IPR004360">
    <property type="entry name" value="Glyas_Fos-R_dOase_dom"/>
</dbReference>
<organism evidence="2 3">
    <name type="scientific">Micromonospora costi</name>
    <dbReference type="NCBI Taxonomy" id="1530042"/>
    <lineage>
        <taxon>Bacteria</taxon>
        <taxon>Bacillati</taxon>
        <taxon>Actinomycetota</taxon>
        <taxon>Actinomycetes</taxon>
        <taxon>Micromonosporales</taxon>
        <taxon>Micromonosporaceae</taxon>
        <taxon>Micromonospora</taxon>
    </lineage>
</organism>
<dbReference type="Pfam" id="PF00903">
    <property type="entry name" value="Glyoxalase"/>
    <property type="match status" value="1"/>
</dbReference>
<dbReference type="Gene3D" id="3.10.180.10">
    <property type="entry name" value="2,3-Dihydroxybiphenyl 1,2-Dioxygenase, domain 1"/>
    <property type="match status" value="1"/>
</dbReference>
<dbReference type="Proteomes" id="UP000279968">
    <property type="component" value="Unassembled WGS sequence"/>
</dbReference>
<evidence type="ECO:0000313" key="2">
    <source>
        <dbReference type="EMBL" id="RKN49815.1"/>
    </source>
</evidence>
<dbReference type="SUPFAM" id="SSF54593">
    <property type="entry name" value="Glyoxalase/Bleomycin resistance protein/Dihydroxybiphenyl dioxygenase"/>
    <property type="match status" value="1"/>
</dbReference>
<keyword evidence="2" id="KW-0223">Dioxygenase</keyword>
<feature type="domain" description="Glyoxalase/fosfomycin resistance/dioxygenase" evidence="1">
    <location>
        <begin position="8"/>
        <end position="124"/>
    </location>
</feature>
<keyword evidence="3" id="KW-1185">Reference proteome</keyword>
<dbReference type="OrthoDB" id="4265398at2"/>
<protein>
    <submittedName>
        <fullName evidence="2">Glyoxalase/bleomycin resistance/extradiol dioxygenase family protein</fullName>
    </submittedName>
</protein>
<keyword evidence="2" id="KW-0560">Oxidoreductase</keyword>
<reference evidence="2 3" key="1">
    <citation type="journal article" date="2015" name="Int. J. Syst. Evol. Microbiol.">
        <title>Micromonospora costi sp. nov., isolated from a leaf of Costus speciosus.</title>
        <authorList>
            <person name="Thawai C."/>
        </authorList>
    </citation>
    <scope>NUCLEOTIDE SEQUENCE [LARGE SCALE GENOMIC DNA]</scope>
    <source>
        <strain evidence="2 3">CS1-12</strain>
    </source>
</reference>
<dbReference type="PANTHER" id="PTHR36503">
    <property type="entry name" value="BLR2520 PROTEIN"/>
    <property type="match status" value="1"/>
</dbReference>
<accession>A0A3A9ZNQ5</accession>